<dbReference type="WBParaSite" id="nRc.2.0.1.t35215-RA">
    <property type="protein sequence ID" value="nRc.2.0.1.t35215-RA"/>
    <property type="gene ID" value="nRc.2.0.1.g35215"/>
</dbReference>
<proteinExistence type="predicted"/>
<dbReference type="Proteomes" id="UP000887565">
    <property type="component" value="Unplaced"/>
</dbReference>
<reference evidence="3" key="1">
    <citation type="submission" date="2022-11" db="UniProtKB">
        <authorList>
            <consortium name="WormBaseParasite"/>
        </authorList>
    </citation>
    <scope>IDENTIFICATION</scope>
</reference>
<evidence type="ECO:0000313" key="2">
    <source>
        <dbReference type="Proteomes" id="UP000887565"/>
    </source>
</evidence>
<dbReference type="OMA" id="QCASIEL"/>
<accession>A0A915KA21</accession>
<evidence type="ECO:0000259" key="1">
    <source>
        <dbReference type="Pfam" id="PF24080"/>
    </source>
</evidence>
<name>A0A915KA21_ROMCU</name>
<dbReference type="Pfam" id="PF24080">
    <property type="entry name" value="AP3B1_C_2"/>
    <property type="match status" value="1"/>
</dbReference>
<evidence type="ECO:0000313" key="3">
    <source>
        <dbReference type="WBParaSite" id="nRc.2.0.1.t35215-RA"/>
    </source>
</evidence>
<dbReference type="AlphaFoldDB" id="A0A915KA21"/>
<keyword evidence="2" id="KW-1185">Reference proteome</keyword>
<sequence length="194" mass="21392">MVFVILDLSLLPSFKKISHGMDIQGLCQLENIAVGQSKTLILGVDFADTTQCASIELVVMPGDYRFFVNLIAPVGEQLEPVVMTKDLFKNLQSRLSGMNETSGKLVLKDNLSVKDFPTFSREVYQICNVMAVPDVEEKVCFAGQTLSAKCPVLISFAYFASSTDINETKLTVNCEKMVVGSMLFKQLKSDLSKT</sequence>
<protein>
    <recommendedName>
        <fullName evidence="1">AP-3 complex subunit beta-1/2 C-terminal domain-containing protein</fullName>
    </recommendedName>
</protein>
<dbReference type="InterPro" id="IPR056314">
    <property type="entry name" value="AP3B1/2_C"/>
</dbReference>
<organism evidence="2 3">
    <name type="scientific">Romanomermis culicivorax</name>
    <name type="common">Nematode worm</name>
    <dbReference type="NCBI Taxonomy" id="13658"/>
    <lineage>
        <taxon>Eukaryota</taxon>
        <taxon>Metazoa</taxon>
        <taxon>Ecdysozoa</taxon>
        <taxon>Nematoda</taxon>
        <taxon>Enoplea</taxon>
        <taxon>Dorylaimia</taxon>
        <taxon>Mermithida</taxon>
        <taxon>Mermithoidea</taxon>
        <taxon>Mermithidae</taxon>
        <taxon>Romanomermis</taxon>
    </lineage>
</organism>
<feature type="domain" description="AP-3 complex subunit beta-1/2 C-terminal" evidence="1">
    <location>
        <begin position="75"/>
        <end position="190"/>
    </location>
</feature>